<dbReference type="EMBL" id="RPFW01000006">
    <property type="protein sequence ID" value="TVZ01915.1"/>
    <property type="molecule type" value="Genomic_DNA"/>
</dbReference>
<keyword evidence="4" id="KW-1185">Reference proteome</keyword>
<evidence type="ECO:0000313" key="3">
    <source>
        <dbReference type="EMBL" id="TVZ01915.1"/>
    </source>
</evidence>
<keyword evidence="2" id="KW-0326">Glycosidase</keyword>
<dbReference type="InterPro" id="IPR002594">
    <property type="entry name" value="GH12"/>
</dbReference>
<reference evidence="3 4" key="1">
    <citation type="submission" date="2018-11" db="EMBL/GenBank/DDBJ databases">
        <title>Trebonia kvetii gen.nov., sp.nov., a novel acidophilic actinobacterium, and proposal of the new actinobacterial family Treboniaceae fam. nov.</title>
        <authorList>
            <person name="Rapoport D."/>
            <person name="Sagova-Mareckova M."/>
            <person name="Sedlacek I."/>
            <person name="Provaznik J."/>
            <person name="Kralova S."/>
            <person name="Pavlinic D."/>
            <person name="Benes V."/>
            <person name="Kopecky J."/>
        </authorList>
    </citation>
    <scope>NUCLEOTIDE SEQUENCE [LARGE SCALE GENOMIC DNA]</scope>
    <source>
        <strain evidence="3 4">15Tr583</strain>
    </source>
</reference>
<gene>
    <name evidence="3" type="ORF">EAS64_31240</name>
</gene>
<comment type="caution">
    <text evidence="3">The sequence shown here is derived from an EMBL/GenBank/DDBJ whole genome shotgun (WGS) entry which is preliminary data.</text>
</comment>
<comment type="similarity">
    <text evidence="1 2">Belongs to the glycosyl hydrolase 12 (cellulase H) family.</text>
</comment>
<dbReference type="GO" id="GO:0008810">
    <property type="term" value="F:cellulase activity"/>
    <property type="evidence" value="ECO:0007669"/>
    <property type="project" value="InterPro"/>
</dbReference>
<dbReference type="Gene3D" id="2.60.120.180">
    <property type="match status" value="1"/>
</dbReference>
<dbReference type="GO" id="GO:0000272">
    <property type="term" value="P:polysaccharide catabolic process"/>
    <property type="evidence" value="ECO:0007669"/>
    <property type="project" value="UniProtKB-KW"/>
</dbReference>
<dbReference type="PANTHER" id="PTHR34002:SF9">
    <property type="entry name" value="XYLOGLUCAN-SPECIFIC ENDO-BETA-1,4-GLUCANASE A"/>
    <property type="match status" value="1"/>
</dbReference>
<keyword evidence="2" id="KW-0119">Carbohydrate metabolism</keyword>
<dbReference type="RefSeq" id="WP_145858857.1">
    <property type="nucleotide sequence ID" value="NZ_RPFW01000006.1"/>
</dbReference>
<evidence type="ECO:0000256" key="2">
    <source>
        <dbReference type="RuleBase" id="RU361163"/>
    </source>
</evidence>
<dbReference type="AlphaFoldDB" id="A0A6P2BUW5"/>
<proteinExistence type="inferred from homology"/>
<evidence type="ECO:0000256" key="1">
    <source>
        <dbReference type="ARBA" id="ARBA00005519"/>
    </source>
</evidence>
<protein>
    <recommendedName>
        <fullName evidence="5">Glycosyl hydrolase family 5</fullName>
    </recommendedName>
</protein>
<dbReference type="PANTHER" id="PTHR34002">
    <property type="entry name" value="BLR1656 PROTEIN"/>
    <property type="match status" value="1"/>
</dbReference>
<organism evidence="3 4">
    <name type="scientific">Trebonia kvetii</name>
    <dbReference type="NCBI Taxonomy" id="2480626"/>
    <lineage>
        <taxon>Bacteria</taxon>
        <taxon>Bacillati</taxon>
        <taxon>Actinomycetota</taxon>
        <taxon>Actinomycetes</taxon>
        <taxon>Streptosporangiales</taxon>
        <taxon>Treboniaceae</taxon>
        <taxon>Trebonia</taxon>
    </lineage>
</organism>
<dbReference type="Pfam" id="PF01670">
    <property type="entry name" value="Glyco_hydro_12"/>
    <property type="match status" value="1"/>
</dbReference>
<evidence type="ECO:0000313" key="4">
    <source>
        <dbReference type="Proteomes" id="UP000460272"/>
    </source>
</evidence>
<dbReference type="InterPro" id="IPR013319">
    <property type="entry name" value="GH11/12"/>
</dbReference>
<accession>A0A6P2BUW5</accession>
<dbReference type="SUPFAM" id="SSF49899">
    <property type="entry name" value="Concanavalin A-like lectins/glucanases"/>
    <property type="match status" value="1"/>
</dbReference>
<name>A0A6P2BUW5_9ACTN</name>
<dbReference type="OrthoDB" id="2557744at2"/>
<evidence type="ECO:0008006" key="5">
    <source>
        <dbReference type="Google" id="ProtNLM"/>
    </source>
</evidence>
<dbReference type="InterPro" id="IPR013320">
    <property type="entry name" value="ConA-like_dom_sf"/>
</dbReference>
<sequence length="235" mass="24451">MTNCTTNQNGGPNDHVTELDGGAYHLQANEWNSASTFTICTNGGPNFTIAASGVNVSHSGAPGAYPSVYKGCHWGDCTTNSGMPVAVSAMASTAGKVTTSYSTTTVNSGAWDDAYDIWYNAARSTNSNNSGLEMMIWLNHFGGTQPAGSAGPTVTLDGISWTVWYGGNGNGGTVSFVANNPVSSVSNLDLGPLAAYSVSKGYMQNSWFLIDVEAGFEPWTSGQGLTANSFDVTVH</sequence>
<keyword evidence="2" id="KW-0624">Polysaccharide degradation</keyword>
<keyword evidence="2" id="KW-0378">Hydrolase</keyword>
<dbReference type="Proteomes" id="UP000460272">
    <property type="component" value="Unassembled WGS sequence"/>
</dbReference>